<dbReference type="EMBL" id="LWBS01000044">
    <property type="protein sequence ID" value="OAP96487.1"/>
    <property type="molecule type" value="Genomic_DNA"/>
</dbReference>
<protein>
    <submittedName>
        <fullName evidence="1">Uncharacterized protein</fullName>
    </submittedName>
</protein>
<reference evidence="1" key="1">
    <citation type="submission" date="2016-04" db="EMBL/GenBank/DDBJ databases">
        <title>Fast-growing isolate from the root nodules of Vavilovia formosa.</title>
        <authorList>
            <person name="Kimeklis A."/>
            <person name="Safronova V."/>
            <person name="Belimov A."/>
            <person name="Andronov E."/>
        </authorList>
    </citation>
    <scope>NUCLEOTIDE SEQUENCE [LARGE SCALE GENOMIC DNA]</scope>
    <source>
        <strain evidence="1">Vaf-46</strain>
    </source>
</reference>
<evidence type="ECO:0000313" key="1">
    <source>
        <dbReference type="EMBL" id="OAP96487.1"/>
    </source>
</evidence>
<proteinExistence type="predicted"/>
<accession>A0A179BXS4</accession>
<name>A0A179BXS4_RHILE</name>
<gene>
    <name evidence="1" type="ORF">A4U53_13500</name>
</gene>
<organism evidence="1">
    <name type="scientific">Rhizobium leguminosarum</name>
    <dbReference type="NCBI Taxonomy" id="384"/>
    <lineage>
        <taxon>Bacteria</taxon>
        <taxon>Pseudomonadati</taxon>
        <taxon>Pseudomonadota</taxon>
        <taxon>Alphaproteobacteria</taxon>
        <taxon>Hyphomicrobiales</taxon>
        <taxon>Rhizobiaceae</taxon>
        <taxon>Rhizobium/Agrobacterium group</taxon>
        <taxon>Rhizobium</taxon>
    </lineage>
</organism>
<dbReference type="AlphaFoldDB" id="A0A179BXS4"/>
<sequence>MVILMQHKLKRIVPEQIYREGYNWTFHASRQQIDDFLSTTMLLAEFGPANYFETYDVYLLDGDRK</sequence>
<comment type="caution">
    <text evidence="1">The sequence shown here is derived from an EMBL/GenBank/DDBJ whole genome shotgun (WGS) entry which is preliminary data.</text>
</comment>